<gene>
    <name evidence="1" type="ORF">GCWU000342_02095</name>
</gene>
<dbReference type="EMBL" id="ACIP02000007">
    <property type="protein sequence ID" value="EEP27401.1"/>
    <property type="molecule type" value="Genomic_DNA"/>
</dbReference>
<keyword evidence="2" id="KW-1185">Reference proteome</keyword>
<organism evidence="1 2">
    <name type="scientific">Shuttleworthella satelles DSM 14600</name>
    <dbReference type="NCBI Taxonomy" id="626523"/>
    <lineage>
        <taxon>Bacteria</taxon>
        <taxon>Bacillati</taxon>
        <taxon>Bacillota</taxon>
        <taxon>Clostridia</taxon>
        <taxon>Lachnospirales</taxon>
        <taxon>Lachnospiraceae</taxon>
        <taxon>Shuttleworthella</taxon>
    </lineage>
</organism>
<dbReference type="STRING" id="626523.GCWU000342_02095"/>
<comment type="caution">
    <text evidence="1">The sequence shown here is derived from an EMBL/GenBank/DDBJ whole genome shotgun (WGS) entry which is preliminary data.</text>
</comment>
<reference evidence="1" key="1">
    <citation type="submission" date="2009-04" db="EMBL/GenBank/DDBJ databases">
        <authorList>
            <person name="Weinstock G."/>
            <person name="Sodergren E."/>
            <person name="Clifton S."/>
            <person name="Fulton L."/>
            <person name="Fulton B."/>
            <person name="Courtney L."/>
            <person name="Fronick C."/>
            <person name="Harrison M."/>
            <person name="Strong C."/>
            <person name="Farmer C."/>
            <person name="Delahaunty K."/>
            <person name="Markovic C."/>
            <person name="Hall O."/>
            <person name="Minx P."/>
            <person name="Tomlinson C."/>
            <person name="Mitreva M."/>
            <person name="Nelson J."/>
            <person name="Hou S."/>
            <person name="Wollam A."/>
            <person name="Pepin K.H."/>
            <person name="Johnson M."/>
            <person name="Bhonagiri V."/>
            <person name="Nash W.E."/>
            <person name="Warren W."/>
            <person name="Chinwalla A."/>
            <person name="Mardis E.R."/>
            <person name="Wilson R.K."/>
        </authorList>
    </citation>
    <scope>NUCLEOTIDE SEQUENCE [LARGE SCALE GENOMIC DNA]</scope>
    <source>
        <strain evidence="1">DSM 14600</strain>
    </source>
</reference>
<evidence type="ECO:0000313" key="1">
    <source>
        <dbReference type="EMBL" id="EEP27401.1"/>
    </source>
</evidence>
<protein>
    <submittedName>
        <fullName evidence="1">Uncharacterized protein</fullName>
    </submittedName>
</protein>
<dbReference type="AlphaFoldDB" id="C4GDC1"/>
<accession>C4GDC1</accession>
<name>C4GDC1_9FIRM</name>
<dbReference type="HOGENOM" id="CLU_3239601_0_0_9"/>
<proteinExistence type="predicted"/>
<dbReference type="Proteomes" id="UP000003494">
    <property type="component" value="Unassembled WGS sequence"/>
</dbReference>
<evidence type="ECO:0000313" key="2">
    <source>
        <dbReference type="Proteomes" id="UP000003494"/>
    </source>
</evidence>
<sequence length="43" mass="4889">MIFFIPLILLSSHSPQFPFDLSSLPTGISFPRQMSDCNSLFQK</sequence>